<evidence type="ECO:0000313" key="1">
    <source>
        <dbReference type="EMBL" id="MBC9795296.1"/>
    </source>
</evidence>
<reference evidence="1 2" key="1">
    <citation type="submission" date="2020-09" db="EMBL/GenBank/DDBJ databases">
        <title>Sinomicrobium weinanense sp. nov., a halophilic bacteria isolated from saline-alkali soil.</title>
        <authorList>
            <person name="Wu P."/>
            <person name="Ren H."/>
            <person name="Mei Y."/>
            <person name="Liang Y."/>
            <person name="Chen Z."/>
        </authorList>
    </citation>
    <scope>NUCLEOTIDE SEQUENCE [LARGE SCALE GENOMIC DNA]</scope>
    <source>
        <strain evidence="1 2">FJxs</strain>
    </source>
</reference>
<protein>
    <recommendedName>
        <fullName evidence="3">Lipoprotein</fullName>
    </recommendedName>
</protein>
<organism evidence="1 2">
    <name type="scientific">Sinomicrobium weinanense</name>
    <dbReference type="NCBI Taxonomy" id="2842200"/>
    <lineage>
        <taxon>Bacteria</taxon>
        <taxon>Pseudomonadati</taxon>
        <taxon>Bacteroidota</taxon>
        <taxon>Flavobacteriia</taxon>
        <taxon>Flavobacteriales</taxon>
        <taxon>Flavobacteriaceae</taxon>
        <taxon>Sinomicrobium</taxon>
    </lineage>
</organism>
<dbReference type="AlphaFoldDB" id="A0A926Q2U0"/>
<evidence type="ECO:0000313" key="2">
    <source>
        <dbReference type="Proteomes" id="UP000653730"/>
    </source>
</evidence>
<dbReference type="PROSITE" id="PS51257">
    <property type="entry name" value="PROKAR_LIPOPROTEIN"/>
    <property type="match status" value="1"/>
</dbReference>
<dbReference type="EMBL" id="JACVDC010000008">
    <property type="protein sequence ID" value="MBC9795296.1"/>
    <property type="molecule type" value="Genomic_DNA"/>
</dbReference>
<gene>
    <name evidence="1" type="ORF">IBL28_04910</name>
</gene>
<dbReference type="Proteomes" id="UP000653730">
    <property type="component" value="Unassembled WGS sequence"/>
</dbReference>
<evidence type="ECO:0008006" key="3">
    <source>
        <dbReference type="Google" id="ProtNLM"/>
    </source>
</evidence>
<accession>A0A926Q2U0</accession>
<name>A0A926Q2U0_9FLAO</name>
<comment type="caution">
    <text evidence="1">The sequence shown here is derived from an EMBL/GenBank/DDBJ whole genome shotgun (WGS) entry which is preliminary data.</text>
</comment>
<sequence>MRNIFFGTFLAALTLSGCNDGDMDIDRVDFSEGSIENCSDSFKNSGLLFKIVDSEVLILELEKGFLGNRKTQDSIDSKIPDKSKLSYRYFDGTVSKDYFCNTVTPATPSVLQEIVATGGTIRALTTPKTDGSGFNHGIVIHDAVLVNNAGEKVIERRFSLGTFGTAPPDAATGVDLGNVIHCNDTLLYRTGPGNNNKGMALVLDLEEGMFPKEITTEQDTITSIIGEGSRVFFDIFDSELPDNYYCMQEKPGTPVREARYEATFGKVRVVTSEAEDGNGIDHQILLESMILLNSDEERLHGANTSFGTYTVKNEDGTP</sequence>
<proteinExistence type="predicted"/>
<keyword evidence="2" id="KW-1185">Reference proteome</keyword>
<dbReference type="RefSeq" id="WP_187964450.1">
    <property type="nucleotide sequence ID" value="NZ_JACVDC010000008.1"/>
</dbReference>